<dbReference type="RefSeq" id="XP_020912007.1">
    <property type="nucleotide sequence ID" value="XM_021056348.1"/>
</dbReference>
<protein>
    <submittedName>
        <fullName evidence="1">Uncharacterized protein</fullName>
    </submittedName>
</protein>
<organism evidence="1 2">
    <name type="scientific">Exaiptasia diaphana</name>
    <name type="common">Tropical sea anemone</name>
    <name type="synonym">Aiptasia pulchella</name>
    <dbReference type="NCBI Taxonomy" id="2652724"/>
    <lineage>
        <taxon>Eukaryota</taxon>
        <taxon>Metazoa</taxon>
        <taxon>Cnidaria</taxon>
        <taxon>Anthozoa</taxon>
        <taxon>Hexacorallia</taxon>
        <taxon>Actiniaria</taxon>
        <taxon>Aiptasiidae</taxon>
        <taxon>Exaiptasia</taxon>
    </lineage>
</organism>
<dbReference type="KEGG" id="epa:110249767"/>
<keyword evidence="2" id="KW-1185">Reference proteome</keyword>
<sequence>MHLTRKEDIDKANGNINDLASTTPMAKCINWLKDIKATRLHKNVVKWFSENKKSEDFSYRFTGKESKLLCWHFMKICKALIVTKGIPSSTSLHLYSLAYAGLCLRNSVSLFTRVHINDTDITSLKKECEQYYNCQAILLHTVKPTTWKIGKAIPYYTTELFNDLGFGLGLNSMQGREAKHAKLACYAKNTTKGKRLRWWQIFKHEFMELIWLKEKDHKQVLKKLMSTSKSKDDANQEESTKDTYIPPYCLDNDEFCVCGLSKSSSENCCFICSSDIFKLVKQTCQECKVNKNFAKFIPELRI</sequence>
<dbReference type="EnsemblMetazoa" id="XM_021056348.1">
    <property type="protein sequence ID" value="XP_020912007.1"/>
    <property type="gene ID" value="LOC110249767"/>
</dbReference>
<dbReference type="Proteomes" id="UP000887567">
    <property type="component" value="Unplaced"/>
</dbReference>
<proteinExistence type="predicted"/>
<name>A0A913XYX3_EXADI</name>
<dbReference type="AlphaFoldDB" id="A0A913XYX3"/>
<dbReference type="GeneID" id="110249767"/>
<reference evidence="1" key="1">
    <citation type="submission" date="2022-11" db="UniProtKB">
        <authorList>
            <consortium name="EnsemblMetazoa"/>
        </authorList>
    </citation>
    <scope>IDENTIFICATION</scope>
</reference>
<evidence type="ECO:0000313" key="2">
    <source>
        <dbReference type="Proteomes" id="UP000887567"/>
    </source>
</evidence>
<evidence type="ECO:0000313" key="1">
    <source>
        <dbReference type="EnsemblMetazoa" id="XP_020912007.1"/>
    </source>
</evidence>
<dbReference type="OrthoDB" id="5955834at2759"/>
<accession>A0A913XYX3</accession>